<gene>
    <name evidence="16" type="ORF">D9615_000793</name>
</gene>
<keyword evidence="5 13" id="KW-0349">Heme</keyword>
<dbReference type="PROSITE" id="PS00086">
    <property type="entry name" value="CYTOCHROME_P450"/>
    <property type="match status" value="1"/>
</dbReference>
<dbReference type="OrthoDB" id="1470350at2759"/>
<dbReference type="Gene3D" id="1.10.630.10">
    <property type="entry name" value="Cytochrome P450"/>
    <property type="match status" value="1"/>
</dbReference>
<dbReference type="AlphaFoldDB" id="A0A8H5HRU7"/>
<evidence type="ECO:0000313" key="17">
    <source>
        <dbReference type="Proteomes" id="UP000565441"/>
    </source>
</evidence>
<dbReference type="GO" id="GO:0004497">
    <property type="term" value="F:monooxygenase activity"/>
    <property type="evidence" value="ECO:0007669"/>
    <property type="project" value="UniProtKB-KW"/>
</dbReference>
<evidence type="ECO:0000256" key="9">
    <source>
        <dbReference type="ARBA" id="ARBA00023002"/>
    </source>
</evidence>
<keyword evidence="12 15" id="KW-0472">Membrane</keyword>
<evidence type="ECO:0000256" key="10">
    <source>
        <dbReference type="ARBA" id="ARBA00023004"/>
    </source>
</evidence>
<comment type="caution">
    <text evidence="16">The sequence shown here is derived from an EMBL/GenBank/DDBJ whole genome shotgun (WGS) entry which is preliminary data.</text>
</comment>
<keyword evidence="17" id="KW-1185">Reference proteome</keyword>
<keyword evidence="7 13" id="KW-0479">Metal-binding</keyword>
<dbReference type="InterPro" id="IPR036396">
    <property type="entry name" value="Cyt_P450_sf"/>
</dbReference>
<evidence type="ECO:0000256" key="6">
    <source>
        <dbReference type="ARBA" id="ARBA00022692"/>
    </source>
</evidence>
<evidence type="ECO:0000256" key="15">
    <source>
        <dbReference type="SAM" id="Phobius"/>
    </source>
</evidence>
<dbReference type="GO" id="GO:0005506">
    <property type="term" value="F:iron ion binding"/>
    <property type="evidence" value="ECO:0007669"/>
    <property type="project" value="InterPro"/>
</dbReference>
<dbReference type="GO" id="GO:0016705">
    <property type="term" value="F:oxidoreductase activity, acting on paired donors, with incorporation or reduction of molecular oxygen"/>
    <property type="evidence" value="ECO:0007669"/>
    <property type="project" value="InterPro"/>
</dbReference>
<sequence>MSAFQDSAVGLAPYVGIAFLTLVLVTAGAKSLAFYKSDVGSLPEPDDSEWIWGHERTVFMNDPGRALRAWVSKLGLTFKIKAAFGAPDVLVLCDPTGIAHILQKKIYDYHHSRIVRPRVARLLGRGLGWVEGEDEHKRMRRLVSTPFTSSNLKQMSADVEQAASVVVNNLTNHVSERDGSCPVNLLDWTGKAVLNVVGRVIFNHDFEGGESVDAQKILDGRRKGVSPIVQYAGFLTLMLLRRFPILNDLPIGAIQAQSITKNVVQTGVAKQMVKRQQQLLEAKGNKAESADLLGRLIDAEAAGQISTEELYEQISTFVVSGHETTTQSLAFTMWELARNPAAQEKLREEVSQFSGIPSYDDFRTRLPYLDAVLRETLRLYPGLPYMERLAMKDDVIPLGTPVVTRDGRTLNEISVRKGQTVMIPIISIHRLDEVWRQADKFIPERWIDADGLPPSEALCAGWSNTLAFSDGPRNCIGSRLAIYQFKVILAQIITKFSFQDTGAKISLKVASSLQPWVVTEPEEGPQMPVLIKLLD</sequence>
<evidence type="ECO:0000256" key="11">
    <source>
        <dbReference type="ARBA" id="ARBA00023033"/>
    </source>
</evidence>
<dbReference type="EMBL" id="JAACJP010000001">
    <property type="protein sequence ID" value="KAF5388378.1"/>
    <property type="molecule type" value="Genomic_DNA"/>
</dbReference>
<keyword evidence="11 14" id="KW-0503">Monooxygenase</keyword>
<comment type="similarity">
    <text evidence="4 14">Belongs to the cytochrome P450 family.</text>
</comment>
<evidence type="ECO:0000256" key="2">
    <source>
        <dbReference type="ARBA" id="ARBA00004370"/>
    </source>
</evidence>
<organism evidence="16 17">
    <name type="scientific">Tricholomella constricta</name>
    <dbReference type="NCBI Taxonomy" id="117010"/>
    <lineage>
        <taxon>Eukaryota</taxon>
        <taxon>Fungi</taxon>
        <taxon>Dikarya</taxon>
        <taxon>Basidiomycota</taxon>
        <taxon>Agaricomycotina</taxon>
        <taxon>Agaricomycetes</taxon>
        <taxon>Agaricomycetidae</taxon>
        <taxon>Agaricales</taxon>
        <taxon>Tricholomatineae</taxon>
        <taxon>Lyophyllaceae</taxon>
        <taxon>Tricholomella</taxon>
    </lineage>
</organism>
<dbReference type="PANTHER" id="PTHR24305:SF166">
    <property type="entry name" value="CYTOCHROME P450 12A4, MITOCHONDRIAL-RELATED"/>
    <property type="match status" value="1"/>
</dbReference>
<proteinExistence type="inferred from homology"/>
<dbReference type="Pfam" id="PF00067">
    <property type="entry name" value="p450"/>
    <property type="match status" value="1"/>
</dbReference>
<reference evidence="16 17" key="1">
    <citation type="journal article" date="2020" name="ISME J.">
        <title>Uncovering the hidden diversity of litter-decomposition mechanisms in mushroom-forming fungi.</title>
        <authorList>
            <person name="Floudas D."/>
            <person name="Bentzer J."/>
            <person name="Ahren D."/>
            <person name="Johansson T."/>
            <person name="Persson P."/>
            <person name="Tunlid A."/>
        </authorList>
    </citation>
    <scope>NUCLEOTIDE SEQUENCE [LARGE SCALE GENOMIC DNA]</scope>
    <source>
        <strain evidence="16 17">CBS 661.87</strain>
    </source>
</reference>
<evidence type="ECO:0000256" key="4">
    <source>
        <dbReference type="ARBA" id="ARBA00010617"/>
    </source>
</evidence>
<dbReference type="PRINTS" id="PR00385">
    <property type="entry name" value="P450"/>
</dbReference>
<comment type="cofactor">
    <cofactor evidence="1 13">
        <name>heme</name>
        <dbReference type="ChEBI" id="CHEBI:30413"/>
    </cofactor>
</comment>
<dbReference type="InterPro" id="IPR002401">
    <property type="entry name" value="Cyt_P450_E_grp-I"/>
</dbReference>
<keyword evidence="6 15" id="KW-0812">Transmembrane</keyword>
<keyword evidence="10 13" id="KW-0408">Iron</keyword>
<evidence type="ECO:0000256" key="1">
    <source>
        <dbReference type="ARBA" id="ARBA00001971"/>
    </source>
</evidence>
<comment type="pathway">
    <text evidence="3">Secondary metabolite biosynthesis; terpenoid biosynthesis.</text>
</comment>
<evidence type="ECO:0000313" key="16">
    <source>
        <dbReference type="EMBL" id="KAF5388378.1"/>
    </source>
</evidence>
<evidence type="ECO:0000256" key="3">
    <source>
        <dbReference type="ARBA" id="ARBA00004721"/>
    </source>
</evidence>
<feature type="transmembrane region" description="Helical" evidence="15">
    <location>
        <begin position="12"/>
        <end position="35"/>
    </location>
</feature>
<feature type="binding site" description="axial binding residue" evidence="13">
    <location>
        <position position="475"/>
    </location>
    <ligand>
        <name>heme</name>
        <dbReference type="ChEBI" id="CHEBI:30413"/>
    </ligand>
    <ligandPart>
        <name>Fe</name>
        <dbReference type="ChEBI" id="CHEBI:18248"/>
    </ligandPart>
</feature>
<dbReference type="InterPro" id="IPR017972">
    <property type="entry name" value="Cyt_P450_CS"/>
</dbReference>
<dbReference type="GO" id="GO:0016020">
    <property type="term" value="C:membrane"/>
    <property type="evidence" value="ECO:0007669"/>
    <property type="project" value="UniProtKB-SubCell"/>
</dbReference>
<dbReference type="Proteomes" id="UP000565441">
    <property type="component" value="Unassembled WGS sequence"/>
</dbReference>
<evidence type="ECO:0000256" key="7">
    <source>
        <dbReference type="ARBA" id="ARBA00022723"/>
    </source>
</evidence>
<keyword evidence="9 14" id="KW-0560">Oxidoreductase</keyword>
<protein>
    <recommendedName>
        <fullName evidence="18">Cytochrome P450</fullName>
    </recommendedName>
</protein>
<accession>A0A8H5HRU7</accession>
<comment type="subcellular location">
    <subcellularLocation>
        <location evidence="2">Membrane</location>
    </subcellularLocation>
</comment>
<evidence type="ECO:0000256" key="12">
    <source>
        <dbReference type="ARBA" id="ARBA00023136"/>
    </source>
</evidence>
<evidence type="ECO:0008006" key="18">
    <source>
        <dbReference type="Google" id="ProtNLM"/>
    </source>
</evidence>
<keyword evidence="8 15" id="KW-1133">Transmembrane helix</keyword>
<evidence type="ECO:0000256" key="8">
    <source>
        <dbReference type="ARBA" id="ARBA00022989"/>
    </source>
</evidence>
<dbReference type="SUPFAM" id="SSF48264">
    <property type="entry name" value="Cytochrome P450"/>
    <property type="match status" value="1"/>
</dbReference>
<dbReference type="InterPro" id="IPR001128">
    <property type="entry name" value="Cyt_P450"/>
</dbReference>
<name>A0A8H5HRU7_9AGAR</name>
<dbReference type="GO" id="GO:0020037">
    <property type="term" value="F:heme binding"/>
    <property type="evidence" value="ECO:0007669"/>
    <property type="project" value="InterPro"/>
</dbReference>
<dbReference type="InterPro" id="IPR050121">
    <property type="entry name" value="Cytochrome_P450_monoxygenase"/>
</dbReference>
<evidence type="ECO:0000256" key="13">
    <source>
        <dbReference type="PIRSR" id="PIRSR602401-1"/>
    </source>
</evidence>
<evidence type="ECO:0000256" key="5">
    <source>
        <dbReference type="ARBA" id="ARBA00022617"/>
    </source>
</evidence>
<evidence type="ECO:0000256" key="14">
    <source>
        <dbReference type="RuleBase" id="RU000461"/>
    </source>
</evidence>
<dbReference type="PRINTS" id="PR00463">
    <property type="entry name" value="EP450I"/>
</dbReference>
<dbReference type="PANTHER" id="PTHR24305">
    <property type="entry name" value="CYTOCHROME P450"/>
    <property type="match status" value="1"/>
</dbReference>